<dbReference type="GO" id="GO:0003700">
    <property type="term" value="F:DNA-binding transcription factor activity"/>
    <property type="evidence" value="ECO:0007669"/>
    <property type="project" value="TreeGrafter"/>
</dbReference>
<dbReference type="PANTHER" id="PTHR30055">
    <property type="entry name" value="HTH-TYPE TRANSCRIPTIONAL REGULATOR RUTR"/>
    <property type="match status" value="1"/>
</dbReference>
<evidence type="ECO:0000259" key="6">
    <source>
        <dbReference type="PROSITE" id="PS50977"/>
    </source>
</evidence>
<dbReference type="PROSITE" id="PS50977">
    <property type="entry name" value="HTH_TETR_2"/>
    <property type="match status" value="1"/>
</dbReference>
<feature type="DNA-binding region" description="H-T-H motif" evidence="4">
    <location>
        <begin position="31"/>
        <end position="50"/>
    </location>
</feature>
<dbReference type="RefSeq" id="WP_077689696.1">
    <property type="nucleotide sequence ID" value="NZ_MCOK01000001.1"/>
</dbReference>
<dbReference type="InterPro" id="IPR001647">
    <property type="entry name" value="HTH_TetR"/>
</dbReference>
<protein>
    <submittedName>
        <fullName evidence="7">TetR family transcriptional regulator</fullName>
    </submittedName>
</protein>
<dbReference type="SUPFAM" id="SSF48498">
    <property type="entry name" value="Tetracyclin repressor-like, C-terminal domain"/>
    <property type="match status" value="1"/>
</dbReference>
<keyword evidence="1" id="KW-0805">Transcription regulation</keyword>
<evidence type="ECO:0000256" key="4">
    <source>
        <dbReference type="PROSITE-ProRule" id="PRU00335"/>
    </source>
</evidence>
<proteinExistence type="predicted"/>
<evidence type="ECO:0000313" key="7">
    <source>
        <dbReference type="EMBL" id="OOC53327.1"/>
    </source>
</evidence>
<comment type="caution">
    <text evidence="7">The sequence shown here is derived from an EMBL/GenBank/DDBJ whole genome shotgun (WGS) entry which is preliminary data.</text>
</comment>
<dbReference type="InterPro" id="IPR036271">
    <property type="entry name" value="Tet_transcr_reg_TetR-rel_C_sf"/>
</dbReference>
<dbReference type="EMBL" id="MCOK01000001">
    <property type="protein sequence ID" value="OOC53327.1"/>
    <property type="molecule type" value="Genomic_DNA"/>
</dbReference>
<dbReference type="Proteomes" id="UP000189004">
    <property type="component" value="Unassembled WGS sequence"/>
</dbReference>
<sequence>MSPRKADPGLRTALVDVAARILASEGPRALTTRRVAHETGHSTMAVYTNFDGMAGLVRAMVHEGFARLHENFSRVWATADPVSDLATFGRAYRASALAEPHLYAVMFGTSSLAGFSLTEDDRQHGRYTMTGVIECVERCMAADRFRHTDPVTVAHHMWSSVHGLASLELGAYLVEPYGPDTCFETQLSALMVGAGDSPESADRSVAASRRTFAAAFTSSAPLPGDGERIRGTSAVREVPGSR</sequence>
<dbReference type="GO" id="GO:0000976">
    <property type="term" value="F:transcription cis-regulatory region binding"/>
    <property type="evidence" value="ECO:0007669"/>
    <property type="project" value="TreeGrafter"/>
</dbReference>
<organism evidence="7 8">
    <name type="scientific">Nocardiopsis sinuspersici</name>
    <dbReference type="NCBI Taxonomy" id="501010"/>
    <lineage>
        <taxon>Bacteria</taxon>
        <taxon>Bacillati</taxon>
        <taxon>Actinomycetota</taxon>
        <taxon>Actinomycetes</taxon>
        <taxon>Streptosporangiales</taxon>
        <taxon>Nocardiopsidaceae</taxon>
        <taxon>Nocardiopsis</taxon>
    </lineage>
</organism>
<dbReference type="InterPro" id="IPR009057">
    <property type="entry name" value="Homeodomain-like_sf"/>
</dbReference>
<dbReference type="InterPro" id="IPR025996">
    <property type="entry name" value="MT1864/Rv1816-like_C"/>
</dbReference>
<dbReference type="PANTHER" id="PTHR30055:SF209">
    <property type="entry name" value="POSSIBLE TRANSCRIPTIONAL REGULATORY PROTEIN (PROBABLY TETR-FAMILY)"/>
    <property type="match status" value="1"/>
</dbReference>
<dbReference type="Pfam" id="PF00440">
    <property type="entry name" value="TetR_N"/>
    <property type="match status" value="1"/>
</dbReference>
<dbReference type="Gene3D" id="1.10.357.10">
    <property type="entry name" value="Tetracycline Repressor, domain 2"/>
    <property type="match status" value="1"/>
</dbReference>
<name>A0A1V3BXN6_9ACTN</name>
<dbReference type="SUPFAM" id="SSF46689">
    <property type="entry name" value="Homeodomain-like"/>
    <property type="match status" value="1"/>
</dbReference>
<keyword evidence="3" id="KW-0804">Transcription</keyword>
<gene>
    <name evidence="7" type="ORF">NOSIN_05475</name>
</gene>
<evidence type="ECO:0000256" key="2">
    <source>
        <dbReference type="ARBA" id="ARBA00023125"/>
    </source>
</evidence>
<feature type="region of interest" description="Disordered" evidence="5">
    <location>
        <begin position="217"/>
        <end position="242"/>
    </location>
</feature>
<keyword evidence="8" id="KW-1185">Reference proteome</keyword>
<keyword evidence="2 4" id="KW-0238">DNA-binding</keyword>
<accession>A0A1V3BXN6</accession>
<dbReference type="Pfam" id="PF13305">
    <property type="entry name" value="TetR_C_33"/>
    <property type="match status" value="1"/>
</dbReference>
<evidence type="ECO:0000256" key="3">
    <source>
        <dbReference type="ARBA" id="ARBA00023163"/>
    </source>
</evidence>
<evidence type="ECO:0000313" key="8">
    <source>
        <dbReference type="Proteomes" id="UP000189004"/>
    </source>
</evidence>
<evidence type="ECO:0000256" key="1">
    <source>
        <dbReference type="ARBA" id="ARBA00023015"/>
    </source>
</evidence>
<reference evidence="8" key="1">
    <citation type="submission" date="2016-08" db="EMBL/GenBank/DDBJ databases">
        <authorList>
            <person name="Tokovenko B."/>
            <person name="Kalinowski J."/>
        </authorList>
    </citation>
    <scope>NUCLEOTIDE SEQUENCE [LARGE SCALE GENOMIC DNA]</scope>
    <source>
        <strain evidence="8">UTMC102</strain>
    </source>
</reference>
<dbReference type="InterPro" id="IPR050109">
    <property type="entry name" value="HTH-type_TetR-like_transc_reg"/>
</dbReference>
<evidence type="ECO:0000256" key="5">
    <source>
        <dbReference type="SAM" id="MobiDB-lite"/>
    </source>
</evidence>
<feature type="domain" description="HTH tetR-type" evidence="6">
    <location>
        <begin position="8"/>
        <end position="68"/>
    </location>
</feature>
<dbReference type="AlphaFoldDB" id="A0A1V3BXN6"/>
<dbReference type="OrthoDB" id="4709966at2"/>
<dbReference type="STRING" id="501010.NOSIN_05475"/>